<proteinExistence type="predicted"/>
<reference evidence="2" key="1">
    <citation type="submission" date="2022-06" db="EMBL/GenBank/DDBJ databases">
        <title>Complete genome sequences of two strains of the flax pathogen Septoria linicola.</title>
        <authorList>
            <person name="Lapalu N."/>
            <person name="Simon A."/>
            <person name="Demenou B."/>
            <person name="Paumier D."/>
            <person name="Guillot M.-P."/>
            <person name="Gout L."/>
            <person name="Valade R."/>
        </authorList>
    </citation>
    <scope>NUCLEOTIDE SEQUENCE</scope>
    <source>
        <strain evidence="2">SE15195</strain>
    </source>
</reference>
<dbReference type="EMBL" id="CP099425">
    <property type="protein sequence ID" value="USW55891.1"/>
    <property type="molecule type" value="Genomic_DNA"/>
</dbReference>
<organism evidence="2 3">
    <name type="scientific">Septoria linicola</name>
    <dbReference type="NCBI Taxonomy" id="215465"/>
    <lineage>
        <taxon>Eukaryota</taxon>
        <taxon>Fungi</taxon>
        <taxon>Dikarya</taxon>
        <taxon>Ascomycota</taxon>
        <taxon>Pezizomycotina</taxon>
        <taxon>Dothideomycetes</taxon>
        <taxon>Dothideomycetidae</taxon>
        <taxon>Mycosphaerellales</taxon>
        <taxon>Mycosphaerellaceae</taxon>
        <taxon>Septoria</taxon>
    </lineage>
</organism>
<name>A0A9Q9ELL2_9PEZI</name>
<gene>
    <name evidence="2" type="ORF">Slin15195_G092100</name>
</gene>
<dbReference type="AlphaFoldDB" id="A0A9Q9ELL2"/>
<feature type="region of interest" description="Disordered" evidence="1">
    <location>
        <begin position="1"/>
        <end position="28"/>
    </location>
</feature>
<dbReference type="Proteomes" id="UP001056384">
    <property type="component" value="Chromosome 8"/>
</dbReference>
<sequence length="66" mass="7099">MGISGFSAYGGSTYEVPISGDYNKKSGGKARRLRNFDLDRQKKNAGGAYDAALGLTYEDDVSEESL</sequence>
<evidence type="ECO:0000313" key="3">
    <source>
        <dbReference type="Proteomes" id="UP001056384"/>
    </source>
</evidence>
<protein>
    <submittedName>
        <fullName evidence="2">Uncharacterized protein</fullName>
    </submittedName>
</protein>
<accession>A0A9Q9ELL2</accession>
<evidence type="ECO:0000256" key="1">
    <source>
        <dbReference type="SAM" id="MobiDB-lite"/>
    </source>
</evidence>
<evidence type="ECO:0000313" key="2">
    <source>
        <dbReference type="EMBL" id="USW55891.1"/>
    </source>
</evidence>
<keyword evidence="3" id="KW-1185">Reference proteome</keyword>